<sequence>MATEFEIYVREDGSTKMATEWLPTKMAGRDGEIGLGVEAESVDDDCEKAGNVARKLPVLPLPPLPRRQRSPLKEKAVGPLLVRCCPPARARGGAAAYMGAEGGAQAVPEHSCGGGQEFRRRHCWLFRPREREICGVYESTKRL</sequence>
<proteinExistence type="predicted"/>
<accession>A0A7J7GJE0</accession>
<reference evidence="1 2" key="2">
    <citation type="submission" date="2020-07" db="EMBL/GenBank/DDBJ databases">
        <title>Genome assembly of wild tea tree DASZ reveals pedigree and selection history of tea varieties.</title>
        <authorList>
            <person name="Zhang W."/>
        </authorList>
    </citation>
    <scope>NUCLEOTIDE SEQUENCE [LARGE SCALE GENOMIC DNA]</scope>
    <source>
        <strain evidence="2">cv. G240</strain>
        <tissue evidence="1">Leaf</tissue>
    </source>
</reference>
<keyword evidence="2" id="KW-1185">Reference proteome</keyword>
<comment type="caution">
    <text evidence="1">The sequence shown here is derived from an EMBL/GenBank/DDBJ whole genome shotgun (WGS) entry which is preliminary data.</text>
</comment>
<dbReference type="AlphaFoldDB" id="A0A7J7GJE0"/>
<protein>
    <submittedName>
        <fullName evidence="1">Uncharacterized protein</fullName>
    </submittedName>
</protein>
<evidence type="ECO:0000313" key="2">
    <source>
        <dbReference type="Proteomes" id="UP000593564"/>
    </source>
</evidence>
<dbReference type="EMBL" id="JACBKZ010000010">
    <property type="protein sequence ID" value="KAF5940929.1"/>
    <property type="molecule type" value="Genomic_DNA"/>
</dbReference>
<dbReference type="Proteomes" id="UP000593564">
    <property type="component" value="Unassembled WGS sequence"/>
</dbReference>
<gene>
    <name evidence="1" type="ORF">HYC85_022096</name>
</gene>
<name>A0A7J7GJE0_CAMSI</name>
<evidence type="ECO:0000313" key="1">
    <source>
        <dbReference type="EMBL" id="KAF5940929.1"/>
    </source>
</evidence>
<reference evidence="2" key="1">
    <citation type="journal article" date="2020" name="Nat. Commun.">
        <title>Genome assembly of wild tea tree DASZ reveals pedigree and selection history of tea varieties.</title>
        <authorList>
            <person name="Zhang W."/>
            <person name="Zhang Y."/>
            <person name="Qiu H."/>
            <person name="Guo Y."/>
            <person name="Wan H."/>
            <person name="Zhang X."/>
            <person name="Scossa F."/>
            <person name="Alseekh S."/>
            <person name="Zhang Q."/>
            <person name="Wang P."/>
            <person name="Xu L."/>
            <person name="Schmidt M.H."/>
            <person name="Jia X."/>
            <person name="Li D."/>
            <person name="Zhu A."/>
            <person name="Guo F."/>
            <person name="Chen W."/>
            <person name="Ni D."/>
            <person name="Usadel B."/>
            <person name="Fernie A.R."/>
            <person name="Wen W."/>
        </authorList>
    </citation>
    <scope>NUCLEOTIDE SEQUENCE [LARGE SCALE GENOMIC DNA]</scope>
    <source>
        <strain evidence="2">cv. G240</strain>
    </source>
</reference>
<organism evidence="1 2">
    <name type="scientific">Camellia sinensis</name>
    <name type="common">Tea plant</name>
    <name type="synonym">Thea sinensis</name>
    <dbReference type="NCBI Taxonomy" id="4442"/>
    <lineage>
        <taxon>Eukaryota</taxon>
        <taxon>Viridiplantae</taxon>
        <taxon>Streptophyta</taxon>
        <taxon>Embryophyta</taxon>
        <taxon>Tracheophyta</taxon>
        <taxon>Spermatophyta</taxon>
        <taxon>Magnoliopsida</taxon>
        <taxon>eudicotyledons</taxon>
        <taxon>Gunneridae</taxon>
        <taxon>Pentapetalae</taxon>
        <taxon>asterids</taxon>
        <taxon>Ericales</taxon>
        <taxon>Theaceae</taxon>
        <taxon>Camellia</taxon>
    </lineage>
</organism>